<dbReference type="AlphaFoldDB" id="A0A7L5E9U4"/>
<evidence type="ECO:0000313" key="2">
    <source>
        <dbReference type="EMBL" id="QJD98594.1"/>
    </source>
</evidence>
<keyword evidence="3" id="KW-1185">Reference proteome</keyword>
<proteinExistence type="predicted"/>
<dbReference type="KEGG" id="mrob:HH214_21810"/>
<dbReference type="RefSeq" id="WP_169611330.1">
    <property type="nucleotide sequence ID" value="NZ_CP051683.1"/>
</dbReference>
<dbReference type="Proteomes" id="UP000503278">
    <property type="component" value="Plasmid unnamed1"/>
</dbReference>
<name>A0A7L5E9U4_9SPHI</name>
<keyword evidence="2" id="KW-0614">Plasmid</keyword>
<feature type="chain" id="PRO_5029865376" evidence="1">
    <location>
        <begin position="24"/>
        <end position="132"/>
    </location>
</feature>
<dbReference type="PROSITE" id="PS51257">
    <property type="entry name" value="PROKAR_LIPOPROTEIN"/>
    <property type="match status" value="1"/>
</dbReference>
<accession>A0A7L5E9U4</accession>
<dbReference type="EMBL" id="CP051683">
    <property type="protein sequence ID" value="QJD98594.1"/>
    <property type="molecule type" value="Genomic_DNA"/>
</dbReference>
<organism evidence="2 3">
    <name type="scientific">Mucilaginibacter robiniae</name>
    <dbReference type="NCBI Taxonomy" id="2728022"/>
    <lineage>
        <taxon>Bacteria</taxon>
        <taxon>Pseudomonadati</taxon>
        <taxon>Bacteroidota</taxon>
        <taxon>Sphingobacteriia</taxon>
        <taxon>Sphingobacteriales</taxon>
        <taxon>Sphingobacteriaceae</taxon>
        <taxon>Mucilaginibacter</taxon>
    </lineage>
</organism>
<reference evidence="2 3" key="1">
    <citation type="submission" date="2020-04" db="EMBL/GenBank/DDBJ databases">
        <title>Genome sequencing of novel species.</title>
        <authorList>
            <person name="Heo J."/>
            <person name="Kim S.-J."/>
            <person name="Kim J.-S."/>
            <person name="Hong S.-B."/>
            <person name="Kwon S.-W."/>
        </authorList>
    </citation>
    <scope>NUCLEOTIDE SEQUENCE [LARGE SCALE GENOMIC DNA]</scope>
    <source>
        <strain evidence="2 3">F39-2</strain>
        <plasmid evidence="2 3">unnamed1</plasmid>
    </source>
</reference>
<keyword evidence="1" id="KW-0732">Signal</keyword>
<gene>
    <name evidence="2" type="ORF">HH214_21810</name>
</gene>
<evidence type="ECO:0000256" key="1">
    <source>
        <dbReference type="SAM" id="SignalP"/>
    </source>
</evidence>
<evidence type="ECO:0000313" key="3">
    <source>
        <dbReference type="Proteomes" id="UP000503278"/>
    </source>
</evidence>
<protein>
    <submittedName>
        <fullName evidence="2">Uncharacterized protein</fullName>
    </submittedName>
</protein>
<geneLocation type="plasmid" evidence="2 3">
    <name>unnamed1</name>
</geneLocation>
<sequence>MKSKALLLLTTFLLHTLVGLGCALRSSNHENPKHQISLHGATHQEHRQNSSGKKGCQGHCCKDSVGKFNGLAKLVPSAQKQVKQTPIFLTANDELKREILHPATARNSISYSIIRERPPNQKIRILLQSFLI</sequence>
<feature type="signal peptide" evidence="1">
    <location>
        <begin position="1"/>
        <end position="23"/>
    </location>
</feature>